<gene>
    <name evidence="1" type="ORF">NEIELOOT_03156</name>
</gene>
<dbReference type="Proteomes" id="UP000005536">
    <property type="component" value="Unassembled WGS sequence"/>
</dbReference>
<comment type="caution">
    <text evidence="1">The sequence shown here is derived from an EMBL/GenBank/DDBJ whole genome shotgun (WGS) entry which is preliminary data.</text>
</comment>
<proteinExistence type="predicted"/>
<dbReference type="STRING" id="546263.NELON_08460"/>
<dbReference type="AlphaFoldDB" id="D4DVN4"/>
<evidence type="ECO:0000313" key="1">
    <source>
        <dbReference type="EMBL" id="EFE48097.1"/>
    </source>
</evidence>
<name>D4DVN4_NEIEG</name>
<dbReference type="EMBL" id="ADBF01000263">
    <property type="protein sequence ID" value="EFE48097.1"/>
    <property type="molecule type" value="Genomic_DNA"/>
</dbReference>
<reference evidence="1 2" key="1">
    <citation type="submission" date="2010-02" db="EMBL/GenBank/DDBJ databases">
        <authorList>
            <person name="Weinstock G."/>
            <person name="Sodergren E."/>
            <person name="Clifton S."/>
            <person name="Fulton L."/>
            <person name="Fulton B."/>
            <person name="Courtney L."/>
            <person name="Fronick C."/>
            <person name="Harrison M."/>
            <person name="Strong C."/>
            <person name="Farmer C."/>
            <person name="Delahaunty K."/>
            <person name="Markovic C."/>
            <person name="Hall O."/>
            <person name="Minx P."/>
            <person name="Tomlinson C."/>
            <person name="Mitreva M."/>
            <person name="Nelson J."/>
            <person name="Hou S."/>
            <person name="Wollam A."/>
            <person name="Pepin K.H."/>
            <person name="Johnson M."/>
            <person name="Bhonagiri V."/>
            <person name="Zhang X."/>
            <person name="Suruliraj S."/>
            <person name="Warren W."/>
            <person name="Chinwalla A."/>
            <person name="Mardis E.R."/>
            <person name="Wilson R.K."/>
        </authorList>
    </citation>
    <scope>NUCLEOTIDE SEQUENCE [LARGE SCALE GENOMIC DNA]</scope>
    <source>
        <strain evidence="1 2">ATCC 29315</strain>
    </source>
</reference>
<protein>
    <submittedName>
        <fullName evidence="1">Uncharacterized protein</fullName>
    </submittedName>
</protein>
<evidence type="ECO:0000313" key="2">
    <source>
        <dbReference type="Proteomes" id="UP000005536"/>
    </source>
</evidence>
<accession>D4DVN4</accession>
<organism evidence="1 2">
    <name type="scientific">Neisseria elongata subsp. glycolytica ATCC 29315</name>
    <dbReference type="NCBI Taxonomy" id="546263"/>
    <lineage>
        <taxon>Bacteria</taxon>
        <taxon>Pseudomonadati</taxon>
        <taxon>Pseudomonadota</taxon>
        <taxon>Betaproteobacteria</taxon>
        <taxon>Neisseriales</taxon>
        <taxon>Neisseriaceae</taxon>
        <taxon>Neisseria</taxon>
    </lineage>
</organism>
<sequence length="151" mass="17160">MLTVIACIPLLIEEKSIKFILMKNKEFLKSLSAIADQLRRTIEAEVVGFESTPAAIAERRAKVFDPLGGFEYFVYTYFLHYVHTEEKSQLHEFLFTRLPEILREPKGVPEATGAPRGEGKSTLVTQLFTLYCIVTAQKHYCVIVMDSIDQA</sequence>